<dbReference type="InterPro" id="IPR029787">
    <property type="entry name" value="Nucleotide_cyclase"/>
</dbReference>
<dbReference type="Pfam" id="PF00990">
    <property type="entry name" value="GGDEF"/>
    <property type="match status" value="1"/>
</dbReference>
<evidence type="ECO:0000313" key="6">
    <source>
        <dbReference type="Proteomes" id="UP000311605"/>
    </source>
</evidence>
<evidence type="ECO:0000256" key="1">
    <source>
        <dbReference type="ARBA" id="ARBA00012528"/>
    </source>
</evidence>
<dbReference type="GO" id="GO:1902201">
    <property type="term" value="P:negative regulation of bacterial-type flagellum-dependent cell motility"/>
    <property type="evidence" value="ECO:0007669"/>
    <property type="project" value="TreeGrafter"/>
</dbReference>
<feature type="transmembrane region" description="Helical" evidence="3">
    <location>
        <begin position="155"/>
        <end position="179"/>
    </location>
</feature>
<evidence type="ECO:0000313" key="5">
    <source>
        <dbReference type="EMBL" id="TNM62560.1"/>
    </source>
</evidence>
<dbReference type="SUPFAM" id="SSF55073">
    <property type="entry name" value="Nucleotide cyclase"/>
    <property type="match status" value="1"/>
</dbReference>
<evidence type="ECO:0000256" key="3">
    <source>
        <dbReference type="SAM" id="Phobius"/>
    </source>
</evidence>
<feature type="transmembrane region" description="Helical" evidence="3">
    <location>
        <begin position="35"/>
        <end position="55"/>
    </location>
</feature>
<dbReference type="Proteomes" id="UP000311605">
    <property type="component" value="Unassembled WGS sequence"/>
</dbReference>
<keyword evidence="3" id="KW-0472">Membrane</keyword>
<sequence>MTFDLRTIYMMTALACLVLGALQAIVFMSGRFDRWLAWWSASNIALGLGDLFIGFRGHLSDVITVQLGNVLVIAGCAMMPVAIRLFAGRPVDFLRCAGLVVLLVLPILIAFPDSGTARERVIYGSLVGCLLDLAVAYEASRLARDEGLYTARLTCWLFLTTGFIYAVRALSGAVGLFGGDGLFESGAETHALLGLVVMAFLALRGMLIVLMAAERAANQLKEAAHHDALTGVLNRGGLVNALQSASPGRMALLLVDLDHFKQLNDTGGHALGDKVLKTFAFTATSITDADDLVARHGGDEFVILLRHQDAEEAVATAERLRLAFARVLDQLDAELPVRPTLSIGVAVDVDGGETLEALLQRADHALYRVKRRGRDGVEAYEIDTGRLSGSMITVAREKDAAKPDPGNVAINSVVSPAHSVGGA</sequence>
<comment type="caution">
    <text evidence="5">The sequence shown here is derived from an EMBL/GenBank/DDBJ whole genome shotgun (WGS) entry which is preliminary data.</text>
</comment>
<proteinExistence type="predicted"/>
<feature type="domain" description="GGDEF" evidence="4">
    <location>
        <begin position="248"/>
        <end position="382"/>
    </location>
</feature>
<dbReference type="OrthoDB" id="9812260at2"/>
<dbReference type="EMBL" id="VDMN01000003">
    <property type="protein sequence ID" value="TNM62560.1"/>
    <property type="molecule type" value="Genomic_DNA"/>
</dbReference>
<dbReference type="SMART" id="SM00267">
    <property type="entry name" value="GGDEF"/>
    <property type="match status" value="1"/>
</dbReference>
<protein>
    <recommendedName>
        <fullName evidence="1">diguanylate cyclase</fullName>
        <ecNumber evidence="1">2.7.7.65</ecNumber>
    </recommendedName>
</protein>
<keyword evidence="3" id="KW-0812">Transmembrane</keyword>
<dbReference type="EC" id="2.7.7.65" evidence="1"/>
<dbReference type="GO" id="GO:0005886">
    <property type="term" value="C:plasma membrane"/>
    <property type="evidence" value="ECO:0007669"/>
    <property type="project" value="TreeGrafter"/>
</dbReference>
<keyword evidence="6" id="KW-1185">Reference proteome</keyword>
<dbReference type="InterPro" id="IPR000160">
    <property type="entry name" value="GGDEF_dom"/>
</dbReference>
<dbReference type="PROSITE" id="PS50887">
    <property type="entry name" value="GGDEF"/>
    <property type="match status" value="1"/>
</dbReference>
<feature type="transmembrane region" description="Helical" evidence="3">
    <location>
        <begin position="67"/>
        <end position="86"/>
    </location>
</feature>
<comment type="catalytic activity">
    <reaction evidence="2">
        <text>2 GTP = 3',3'-c-di-GMP + 2 diphosphate</text>
        <dbReference type="Rhea" id="RHEA:24898"/>
        <dbReference type="ChEBI" id="CHEBI:33019"/>
        <dbReference type="ChEBI" id="CHEBI:37565"/>
        <dbReference type="ChEBI" id="CHEBI:58805"/>
        <dbReference type="EC" id="2.7.7.65"/>
    </reaction>
</comment>
<dbReference type="RefSeq" id="WP_139677058.1">
    <property type="nucleotide sequence ID" value="NZ_VDMN01000003.1"/>
</dbReference>
<dbReference type="InterPro" id="IPR050469">
    <property type="entry name" value="Diguanylate_Cyclase"/>
</dbReference>
<dbReference type="AlphaFoldDB" id="A0A5C4XIX4"/>
<feature type="transmembrane region" description="Helical" evidence="3">
    <location>
        <begin position="93"/>
        <end position="111"/>
    </location>
</feature>
<dbReference type="CDD" id="cd01949">
    <property type="entry name" value="GGDEF"/>
    <property type="match status" value="1"/>
</dbReference>
<reference evidence="5 6" key="1">
    <citation type="submission" date="2019-06" db="EMBL/GenBank/DDBJ databases">
        <title>The draft genome of Rhizobium smilacinae PTYR-5.</title>
        <authorList>
            <person name="Liu L."/>
            <person name="Li L."/>
            <person name="Zhang X."/>
        </authorList>
    </citation>
    <scope>NUCLEOTIDE SEQUENCE [LARGE SCALE GENOMIC DNA]</scope>
    <source>
        <strain evidence="5 6">PTYR-5</strain>
    </source>
</reference>
<feature type="transmembrane region" description="Helical" evidence="3">
    <location>
        <begin position="6"/>
        <end position="28"/>
    </location>
</feature>
<name>A0A5C4XIX4_9HYPH</name>
<dbReference type="GO" id="GO:0043709">
    <property type="term" value="P:cell adhesion involved in single-species biofilm formation"/>
    <property type="evidence" value="ECO:0007669"/>
    <property type="project" value="TreeGrafter"/>
</dbReference>
<feature type="transmembrane region" description="Helical" evidence="3">
    <location>
        <begin position="191"/>
        <end position="213"/>
    </location>
</feature>
<feature type="transmembrane region" description="Helical" evidence="3">
    <location>
        <begin position="123"/>
        <end position="143"/>
    </location>
</feature>
<dbReference type="NCBIfam" id="TIGR00254">
    <property type="entry name" value="GGDEF"/>
    <property type="match status" value="1"/>
</dbReference>
<evidence type="ECO:0000259" key="4">
    <source>
        <dbReference type="PROSITE" id="PS50887"/>
    </source>
</evidence>
<keyword evidence="3" id="KW-1133">Transmembrane helix</keyword>
<accession>A0A5C4XIX4</accession>
<dbReference type="PANTHER" id="PTHR45138">
    <property type="entry name" value="REGULATORY COMPONENTS OF SENSORY TRANSDUCTION SYSTEM"/>
    <property type="match status" value="1"/>
</dbReference>
<dbReference type="GO" id="GO:0052621">
    <property type="term" value="F:diguanylate cyclase activity"/>
    <property type="evidence" value="ECO:0007669"/>
    <property type="project" value="UniProtKB-EC"/>
</dbReference>
<organism evidence="5 6">
    <name type="scientific">Aliirhizobium smilacinae</name>
    <dbReference type="NCBI Taxonomy" id="1395944"/>
    <lineage>
        <taxon>Bacteria</taxon>
        <taxon>Pseudomonadati</taxon>
        <taxon>Pseudomonadota</taxon>
        <taxon>Alphaproteobacteria</taxon>
        <taxon>Hyphomicrobiales</taxon>
        <taxon>Rhizobiaceae</taxon>
        <taxon>Aliirhizobium</taxon>
    </lineage>
</organism>
<dbReference type="PANTHER" id="PTHR45138:SF9">
    <property type="entry name" value="DIGUANYLATE CYCLASE DGCM-RELATED"/>
    <property type="match status" value="1"/>
</dbReference>
<dbReference type="InterPro" id="IPR043128">
    <property type="entry name" value="Rev_trsase/Diguanyl_cyclase"/>
</dbReference>
<dbReference type="Gene3D" id="3.30.70.270">
    <property type="match status" value="1"/>
</dbReference>
<evidence type="ECO:0000256" key="2">
    <source>
        <dbReference type="ARBA" id="ARBA00034247"/>
    </source>
</evidence>
<gene>
    <name evidence="5" type="ORF">FHP24_15070</name>
</gene>